<dbReference type="AlphaFoldDB" id="A0A4Z2FRT8"/>
<gene>
    <name evidence="2" type="ORF">EYF80_046325</name>
</gene>
<evidence type="ECO:0000313" key="3">
    <source>
        <dbReference type="Proteomes" id="UP000314294"/>
    </source>
</evidence>
<feature type="compositionally biased region" description="Basic residues" evidence="1">
    <location>
        <begin position="43"/>
        <end position="56"/>
    </location>
</feature>
<feature type="region of interest" description="Disordered" evidence="1">
    <location>
        <begin position="34"/>
        <end position="56"/>
    </location>
</feature>
<organism evidence="2 3">
    <name type="scientific">Liparis tanakae</name>
    <name type="common">Tanaka's snailfish</name>
    <dbReference type="NCBI Taxonomy" id="230148"/>
    <lineage>
        <taxon>Eukaryota</taxon>
        <taxon>Metazoa</taxon>
        <taxon>Chordata</taxon>
        <taxon>Craniata</taxon>
        <taxon>Vertebrata</taxon>
        <taxon>Euteleostomi</taxon>
        <taxon>Actinopterygii</taxon>
        <taxon>Neopterygii</taxon>
        <taxon>Teleostei</taxon>
        <taxon>Neoteleostei</taxon>
        <taxon>Acanthomorphata</taxon>
        <taxon>Eupercaria</taxon>
        <taxon>Perciformes</taxon>
        <taxon>Cottioidei</taxon>
        <taxon>Cottales</taxon>
        <taxon>Liparidae</taxon>
        <taxon>Liparis</taxon>
    </lineage>
</organism>
<proteinExistence type="predicted"/>
<name>A0A4Z2FRT8_9TELE</name>
<dbReference type="Proteomes" id="UP000314294">
    <property type="component" value="Unassembled WGS sequence"/>
</dbReference>
<evidence type="ECO:0000313" key="2">
    <source>
        <dbReference type="EMBL" id="TNN43503.1"/>
    </source>
</evidence>
<comment type="caution">
    <text evidence="2">The sequence shown here is derived from an EMBL/GenBank/DDBJ whole genome shotgun (WGS) entry which is preliminary data.</text>
</comment>
<dbReference type="EMBL" id="SRLO01000962">
    <property type="protein sequence ID" value="TNN43503.1"/>
    <property type="molecule type" value="Genomic_DNA"/>
</dbReference>
<reference evidence="2 3" key="1">
    <citation type="submission" date="2019-03" db="EMBL/GenBank/DDBJ databases">
        <title>First draft genome of Liparis tanakae, snailfish: a comprehensive survey of snailfish specific genes.</title>
        <authorList>
            <person name="Kim W."/>
            <person name="Song I."/>
            <person name="Jeong J.-H."/>
            <person name="Kim D."/>
            <person name="Kim S."/>
            <person name="Ryu S."/>
            <person name="Song J.Y."/>
            <person name="Lee S.K."/>
        </authorList>
    </citation>
    <scope>NUCLEOTIDE SEQUENCE [LARGE SCALE GENOMIC DNA]</scope>
    <source>
        <tissue evidence="2">Muscle</tissue>
    </source>
</reference>
<accession>A0A4Z2FRT8</accession>
<keyword evidence="3" id="KW-1185">Reference proteome</keyword>
<sequence>MATVFPLGNNILMLSGTDGESVVAGNRMMAVVQQKKDASCRKTPQKKKKKKKKKTSRWFPIMQRGSSLTAARAGSRRTRVESTVFREFVNM</sequence>
<protein>
    <submittedName>
        <fullName evidence="2">Uncharacterized protein</fullName>
    </submittedName>
</protein>
<evidence type="ECO:0000256" key="1">
    <source>
        <dbReference type="SAM" id="MobiDB-lite"/>
    </source>
</evidence>